<name>A0AB73BLS2_9GAMM</name>
<protein>
    <recommendedName>
        <fullName evidence="3">ArsR family transcriptional regulator</fullName>
    </recommendedName>
</protein>
<dbReference type="AlphaFoldDB" id="A0AB73BLS2"/>
<accession>A0AB73BLS2</accession>
<dbReference type="RefSeq" id="WP_135476735.1">
    <property type="nucleotide sequence ID" value="NZ_SEUK01000031.1"/>
</dbReference>
<dbReference type="InterPro" id="IPR036390">
    <property type="entry name" value="WH_DNA-bd_sf"/>
</dbReference>
<dbReference type="EMBL" id="SEUK01000031">
    <property type="protein sequence ID" value="KAA1165469.1"/>
    <property type="molecule type" value="Genomic_DNA"/>
</dbReference>
<proteinExistence type="predicted"/>
<evidence type="ECO:0000313" key="1">
    <source>
        <dbReference type="EMBL" id="KAA1165469.1"/>
    </source>
</evidence>
<evidence type="ECO:0000313" key="2">
    <source>
        <dbReference type="Proteomes" id="UP000324162"/>
    </source>
</evidence>
<reference evidence="1 2" key="1">
    <citation type="submission" date="2019-01" db="EMBL/GenBank/DDBJ databases">
        <title>Genome sequences of marine Pseudoalteromonas species.</title>
        <authorList>
            <person name="Boraston A.B."/>
            <person name="Hehemann J.-H."/>
            <person name="Vickers C.J."/>
            <person name="Salama-Alber O."/>
            <person name="Abe K."/>
            <person name="Hettle A.J."/>
        </authorList>
    </citation>
    <scope>NUCLEOTIDE SEQUENCE [LARGE SCALE GENOMIC DNA]</scope>
    <source>
        <strain evidence="1 2">PS42</strain>
    </source>
</reference>
<dbReference type="Gene3D" id="1.10.10.10">
    <property type="entry name" value="Winged helix-like DNA-binding domain superfamily/Winged helix DNA-binding domain"/>
    <property type="match status" value="1"/>
</dbReference>
<dbReference type="SUPFAM" id="SSF46785">
    <property type="entry name" value="Winged helix' DNA-binding domain"/>
    <property type="match status" value="1"/>
</dbReference>
<dbReference type="InterPro" id="IPR036388">
    <property type="entry name" value="WH-like_DNA-bd_sf"/>
</dbReference>
<comment type="caution">
    <text evidence="1">The sequence shown here is derived from an EMBL/GenBank/DDBJ whole genome shotgun (WGS) entry which is preliminary data.</text>
</comment>
<organism evidence="1 2">
    <name type="scientific">Pseudoalteromonas fuliginea</name>
    <dbReference type="NCBI Taxonomy" id="1872678"/>
    <lineage>
        <taxon>Bacteria</taxon>
        <taxon>Pseudomonadati</taxon>
        <taxon>Pseudomonadota</taxon>
        <taxon>Gammaproteobacteria</taxon>
        <taxon>Alteromonadales</taxon>
        <taxon>Pseudoalteromonadaceae</taxon>
        <taxon>Pseudoalteromonas</taxon>
    </lineage>
</organism>
<evidence type="ECO:0008006" key="3">
    <source>
        <dbReference type="Google" id="ProtNLM"/>
    </source>
</evidence>
<gene>
    <name evidence="1" type="ORF">EU508_00620</name>
</gene>
<sequence length="100" mass="11062">MAINQIIAEHSRLCILRALNEQPGYDLNDSIICDILKSYSLKCGRDELHTHLSWLERNGYVTIEKIGQSSTWVSTITPSGIDVAEGTIVVPGIKRPSPRG</sequence>
<dbReference type="Proteomes" id="UP000324162">
    <property type="component" value="Unassembled WGS sequence"/>
</dbReference>